<feature type="region of interest" description="Disordered" evidence="1">
    <location>
        <begin position="58"/>
        <end position="81"/>
    </location>
</feature>
<gene>
    <name evidence="2" type="ORF">EVAR_97970_1</name>
</gene>
<evidence type="ECO:0000313" key="3">
    <source>
        <dbReference type="Proteomes" id="UP000299102"/>
    </source>
</evidence>
<accession>A0A4C1XDB0</accession>
<reference evidence="2 3" key="1">
    <citation type="journal article" date="2019" name="Commun. Biol.">
        <title>The bagworm genome reveals a unique fibroin gene that provides high tensile strength.</title>
        <authorList>
            <person name="Kono N."/>
            <person name="Nakamura H."/>
            <person name="Ohtoshi R."/>
            <person name="Tomita M."/>
            <person name="Numata K."/>
            <person name="Arakawa K."/>
        </authorList>
    </citation>
    <scope>NUCLEOTIDE SEQUENCE [LARGE SCALE GENOMIC DNA]</scope>
</reference>
<proteinExistence type="predicted"/>
<dbReference type="Proteomes" id="UP000299102">
    <property type="component" value="Unassembled WGS sequence"/>
</dbReference>
<evidence type="ECO:0000256" key="1">
    <source>
        <dbReference type="SAM" id="MobiDB-lite"/>
    </source>
</evidence>
<dbReference type="EMBL" id="BGZK01000825">
    <property type="protein sequence ID" value="GBP61881.1"/>
    <property type="molecule type" value="Genomic_DNA"/>
</dbReference>
<comment type="caution">
    <text evidence="2">The sequence shown here is derived from an EMBL/GenBank/DDBJ whole genome shotgun (WGS) entry which is preliminary data.</text>
</comment>
<organism evidence="2 3">
    <name type="scientific">Eumeta variegata</name>
    <name type="common">Bagworm moth</name>
    <name type="synonym">Eumeta japonica</name>
    <dbReference type="NCBI Taxonomy" id="151549"/>
    <lineage>
        <taxon>Eukaryota</taxon>
        <taxon>Metazoa</taxon>
        <taxon>Ecdysozoa</taxon>
        <taxon>Arthropoda</taxon>
        <taxon>Hexapoda</taxon>
        <taxon>Insecta</taxon>
        <taxon>Pterygota</taxon>
        <taxon>Neoptera</taxon>
        <taxon>Endopterygota</taxon>
        <taxon>Lepidoptera</taxon>
        <taxon>Glossata</taxon>
        <taxon>Ditrysia</taxon>
        <taxon>Tineoidea</taxon>
        <taxon>Psychidae</taxon>
        <taxon>Oiketicinae</taxon>
        <taxon>Eumeta</taxon>
    </lineage>
</organism>
<name>A0A4C1XDB0_EUMVA</name>
<evidence type="ECO:0000313" key="2">
    <source>
        <dbReference type="EMBL" id="GBP61881.1"/>
    </source>
</evidence>
<dbReference type="AlphaFoldDB" id="A0A4C1XDB0"/>
<sequence>MYNRDGDFLEQYPRMDQDQLRSGNANAIGTGFDIKSGCDIVSEKNLVLTEILALSASAPAAARARQTRGPLSPRTGLNAGP</sequence>
<keyword evidence="3" id="KW-1185">Reference proteome</keyword>
<protein>
    <submittedName>
        <fullName evidence="2">Uncharacterized protein</fullName>
    </submittedName>
</protein>